<evidence type="ECO:0000259" key="1">
    <source>
        <dbReference type="Pfam" id="PF00814"/>
    </source>
</evidence>
<dbReference type="PANTHER" id="PTHR11735">
    <property type="entry name" value="TRNA N6-ADENOSINE THREONYLCARBAMOYLTRANSFERASE"/>
    <property type="match status" value="1"/>
</dbReference>
<evidence type="ECO:0000313" key="2">
    <source>
        <dbReference type="EMBL" id="KRM79139.1"/>
    </source>
</evidence>
<dbReference type="PANTHER" id="PTHR11735:SF11">
    <property type="entry name" value="TRNA THREONYLCARBAMOYLADENOSINE BIOSYNTHESIS PROTEIN TSAB"/>
    <property type="match status" value="1"/>
</dbReference>
<protein>
    <submittedName>
        <fullName evidence="2">Sialoglycoprotein metallo-endopeptidase</fullName>
    </submittedName>
</protein>
<dbReference type="InterPro" id="IPR000905">
    <property type="entry name" value="Gcp-like_dom"/>
</dbReference>
<dbReference type="Proteomes" id="UP000051813">
    <property type="component" value="Unassembled WGS sequence"/>
</dbReference>
<keyword evidence="3" id="KW-1185">Reference proteome</keyword>
<name>A0A0R2BUG7_9LACO</name>
<dbReference type="SUPFAM" id="SSF53067">
    <property type="entry name" value="Actin-like ATPase domain"/>
    <property type="match status" value="2"/>
</dbReference>
<accession>A0A0R2BUG7</accession>
<dbReference type="EMBL" id="AYYK01000004">
    <property type="protein sequence ID" value="KRM79139.1"/>
    <property type="molecule type" value="Genomic_DNA"/>
</dbReference>
<feature type="domain" description="Gcp-like" evidence="1">
    <location>
        <begin position="34"/>
        <end position="230"/>
    </location>
</feature>
<dbReference type="Pfam" id="PF00814">
    <property type="entry name" value="TsaD"/>
    <property type="match status" value="1"/>
</dbReference>
<organism evidence="2 3">
    <name type="scientific">Lapidilactobacillus dextrinicus DSM 20335</name>
    <dbReference type="NCBI Taxonomy" id="1423738"/>
    <lineage>
        <taxon>Bacteria</taxon>
        <taxon>Bacillati</taxon>
        <taxon>Bacillota</taxon>
        <taxon>Bacilli</taxon>
        <taxon>Lactobacillales</taxon>
        <taxon>Lactobacillaceae</taxon>
        <taxon>Lapidilactobacillus</taxon>
    </lineage>
</organism>
<dbReference type="Gene3D" id="3.30.420.40">
    <property type="match status" value="2"/>
</dbReference>
<evidence type="ECO:0000313" key="3">
    <source>
        <dbReference type="Proteomes" id="UP000051813"/>
    </source>
</evidence>
<sequence>MLLLTLALDTSAIPLSVAVINDGQPLATIQTSRQKNHSVTLMPAIAEALKLAQVTIEAIDQLIVAAGPGSYTGVRIAVTTAKTLAWTLNKPVYAVSSLAALTLPWRQNEGALIIPLIDARRNHFFAGCYQWQAGQLHQIASDAYLDRTEIVDQIKQNATKQIFFGGQITVEQQTFFTEQLSEKTCHFASGSETLPLAGEFSQLIINQEPVADLDHFVPTYLRKTEAEVNWLAQHPHEESDHYVEQV</sequence>
<dbReference type="GO" id="GO:0005829">
    <property type="term" value="C:cytosol"/>
    <property type="evidence" value="ECO:0007669"/>
    <property type="project" value="TreeGrafter"/>
</dbReference>
<dbReference type="NCBIfam" id="TIGR03725">
    <property type="entry name" value="T6A_YeaZ"/>
    <property type="match status" value="1"/>
</dbReference>
<comment type="caution">
    <text evidence="2">The sequence shown here is derived from an EMBL/GenBank/DDBJ whole genome shotgun (WGS) entry which is preliminary data.</text>
</comment>
<dbReference type="InterPro" id="IPR043129">
    <property type="entry name" value="ATPase_NBD"/>
</dbReference>
<dbReference type="PATRIC" id="fig|1423738.3.peg.1319"/>
<dbReference type="AlphaFoldDB" id="A0A0R2BUG7"/>
<dbReference type="OrthoDB" id="9784166at2"/>
<dbReference type="STRING" id="1423738.FC84_GL001304"/>
<gene>
    <name evidence="2" type="ORF">FC84_GL001304</name>
</gene>
<dbReference type="CDD" id="cd24032">
    <property type="entry name" value="ASKHA_NBD_TsaB"/>
    <property type="match status" value="1"/>
</dbReference>
<reference evidence="2 3" key="1">
    <citation type="journal article" date="2015" name="Genome Announc.">
        <title>Expanding the biotechnology potential of lactobacilli through comparative genomics of 213 strains and associated genera.</title>
        <authorList>
            <person name="Sun Z."/>
            <person name="Harris H.M."/>
            <person name="McCann A."/>
            <person name="Guo C."/>
            <person name="Argimon S."/>
            <person name="Zhang W."/>
            <person name="Yang X."/>
            <person name="Jeffery I.B."/>
            <person name="Cooney J.C."/>
            <person name="Kagawa T.F."/>
            <person name="Liu W."/>
            <person name="Song Y."/>
            <person name="Salvetti E."/>
            <person name="Wrobel A."/>
            <person name="Rasinkangas P."/>
            <person name="Parkhill J."/>
            <person name="Rea M.C."/>
            <person name="O'Sullivan O."/>
            <person name="Ritari J."/>
            <person name="Douillard F.P."/>
            <person name="Paul Ross R."/>
            <person name="Yang R."/>
            <person name="Briner A.E."/>
            <person name="Felis G.E."/>
            <person name="de Vos W.M."/>
            <person name="Barrangou R."/>
            <person name="Klaenhammer T.R."/>
            <person name="Caufield P.W."/>
            <person name="Cui Y."/>
            <person name="Zhang H."/>
            <person name="O'Toole P.W."/>
        </authorList>
    </citation>
    <scope>NUCLEOTIDE SEQUENCE [LARGE SCALE GENOMIC DNA]</scope>
    <source>
        <strain evidence="2 3">DSM 20335</strain>
    </source>
</reference>
<proteinExistence type="predicted"/>
<dbReference type="GO" id="GO:0002949">
    <property type="term" value="P:tRNA threonylcarbamoyladenosine modification"/>
    <property type="evidence" value="ECO:0007669"/>
    <property type="project" value="InterPro"/>
</dbReference>
<dbReference type="InterPro" id="IPR022496">
    <property type="entry name" value="T6A_TsaB"/>
</dbReference>